<dbReference type="eggNOG" id="arCOG01174">
    <property type="taxonomic scope" value="Archaea"/>
</dbReference>
<accession>D7D9B6</accession>
<dbReference type="HOGENOM" id="CLU_607828_0_0_2"/>
<evidence type="ECO:0000256" key="1">
    <source>
        <dbReference type="ARBA" id="ARBA00022741"/>
    </source>
</evidence>
<organism evidence="4 5">
    <name type="scientific">Staphylothermus hellenicus (strain DSM 12710 / JCM 10830 / BK20S6-10-b1 / P8)</name>
    <dbReference type="NCBI Taxonomy" id="591019"/>
    <lineage>
        <taxon>Archaea</taxon>
        <taxon>Thermoproteota</taxon>
        <taxon>Thermoprotei</taxon>
        <taxon>Desulfurococcales</taxon>
        <taxon>Desulfurococcaceae</taxon>
        <taxon>Staphylothermus</taxon>
    </lineage>
</organism>
<keyword evidence="1" id="KW-0547">Nucleotide-binding</keyword>
<evidence type="ECO:0000259" key="3">
    <source>
        <dbReference type="Pfam" id="PF06745"/>
    </source>
</evidence>
<gene>
    <name evidence="4" type="ordered locus">Shell_1266</name>
</gene>
<feature type="domain" description="KaiC-like" evidence="3">
    <location>
        <begin position="241"/>
        <end position="446"/>
    </location>
</feature>
<dbReference type="InterPro" id="IPR014774">
    <property type="entry name" value="KaiC-like_dom"/>
</dbReference>
<reference evidence="4 5" key="2">
    <citation type="journal article" date="2011" name="Stand. Genomic Sci.">
        <title>Complete genome sequence of Staphylothermus hellenicus P8.</title>
        <authorList>
            <person name="Anderson I."/>
            <person name="Wirth R."/>
            <person name="Lucas S."/>
            <person name="Copeland A."/>
            <person name="Lapidus A."/>
            <person name="Cheng J.F."/>
            <person name="Goodwin L."/>
            <person name="Pitluck S."/>
            <person name="Davenport K."/>
            <person name="Detter J.C."/>
            <person name="Han C."/>
            <person name="Tapia R."/>
            <person name="Land M."/>
            <person name="Hauser L."/>
            <person name="Pati A."/>
            <person name="Mikhailova N."/>
            <person name="Woyke T."/>
            <person name="Klenk H.P."/>
            <person name="Kyrpides N."/>
            <person name="Ivanova N."/>
        </authorList>
    </citation>
    <scope>NUCLEOTIDE SEQUENCE [LARGE SCALE GENOMIC DNA]</scope>
    <source>
        <strain evidence="5">DSM 12710 / JCM 10830 / BK20S6-10-b1 / P8</strain>
    </source>
</reference>
<dbReference type="Gene3D" id="3.40.50.300">
    <property type="entry name" value="P-loop containing nucleotide triphosphate hydrolases"/>
    <property type="match status" value="2"/>
</dbReference>
<dbReference type="AlphaFoldDB" id="D7D9B6"/>
<dbReference type="EMBL" id="CP002051">
    <property type="protein sequence ID" value="ADI32362.1"/>
    <property type="molecule type" value="Genomic_DNA"/>
</dbReference>
<evidence type="ECO:0000313" key="5">
    <source>
        <dbReference type="Proteomes" id="UP000002573"/>
    </source>
</evidence>
<dbReference type="InterPro" id="IPR027417">
    <property type="entry name" value="P-loop_NTPase"/>
</dbReference>
<keyword evidence="2" id="KW-0067">ATP-binding</keyword>
<evidence type="ECO:0000313" key="4">
    <source>
        <dbReference type="EMBL" id="ADI32362.1"/>
    </source>
</evidence>
<protein>
    <submittedName>
        <fullName evidence="4">RecA-superfamily ATPase implicated in signal transduction-like protein</fullName>
    </submittedName>
</protein>
<name>D7D9B6_STAHD</name>
<dbReference type="OrthoDB" id="27015at2157"/>
<dbReference type="GO" id="GO:0005524">
    <property type="term" value="F:ATP binding"/>
    <property type="evidence" value="ECO:0007669"/>
    <property type="project" value="UniProtKB-KW"/>
</dbReference>
<dbReference type="STRING" id="591019.Shell_1266"/>
<reference evidence="5" key="1">
    <citation type="submission" date="2010-05" db="EMBL/GenBank/DDBJ databases">
        <title>Complete sequence of Staphylothermus hellenicus DSM 12710.</title>
        <authorList>
            <consortium name="US DOE Joint Genome Institute"/>
            <person name="Lucas S."/>
            <person name="Copeland A."/>
            <person name="Lapidus A."/>
            <person name="Cheng J.-F."/>
            <person name="Bruce D."/>
            <person name="Goodwin L."/>
            <person name="Pitluck S."/>
            <person name="Davenport K."/>
            <person name="Detter J.C."/>
            <person name="Han C."/>
            <person name="Tapia R."/>
            <person name="Larimer F."/>
            <person name="Land M."/>
            <person name="Hauser L."/>
            <person name="Kyrpides N."/>
            <person name="Mikhailova N."/>
            <person name="Anderson I.J."/>
            <person name="Woyke T."/>
        </authorList>
    </citation>
    <scope>NUCLEOTIDE SEQUENCE [LARGE SCALE GENOMIC DNA]</scope>
    <source>
        <strain evidence="5">DSM 12710 / JCM 10830 / BK20S6-10-b1 / P8</strain>
    </source>
</reference>
<sequence length="452" mass="51004">MCSHVKLSITSDLLEGMIKPSVIVLRGPIGSGKGLFISTLINEYIGRGMGKASILLFMVDTMSFFRTAEFYGIPIRKHLENGALRVNEITSLPMKEERRIDSIMEIISEACIQSRNGLVIIYPAGIALMGLSKSKLAGLVGAINECKKKYGVKIVLSFNEEISKGIREIFEAVADYVFSLSIEIPGAGKPRRYITIVKPLRELLGVSRTAEIEVVPGKGMEIISYGILRQYDAKINLSNRVKTSIEWFDKHTNGIVKGTSILITGSSGAGKTCLLLGLGYGIARSNNKVLFISFEEPPRQLIATMKALGYSYEEIRDNMKIVGINPRTITLNSLFSVVTKHMNTKYDIIMLDGLHVVWKEYGERYHRFLRDLVYYVKSIGGIIFLSKVLTGYEDEKTYTWLSTIVDAIIELRLEKINNEYMRYICFKKFRYHNVEPRCYEYSIESGILTETR</sequence>
<dbReference type="KEGG" id="shc:Shell_1266"/>
<proteinExistence type="predicted"/>
<dbReference type="Proteomes" id="UP000002573">
    <property type="component" value="Chromosome"/>
</dbReference>
<dbReference type="Pfam" id="PF06745">
    <property type="entry name" value="ATPase"/>
    <property type="match status" value="1"/>
</dbReference>
<evidence type="ECO:0000256" key="2">
    <source>
        <dbReference type="ARBA" id="ARBA00022840"/>
    </source>
</evidence>
<dbReference type="PANTHER" id="PTHR43637">
    <property type="entry name" value="UPF0273 PROTEIN TM_0370"/>
    <property type="match status" value="1"/>
</dbReference>
<keyword evidence="5" id="KW-1185">Reference proteome</keyword>
<dbReference type="SUPFAM" id="SSF52540">
    <property type="entry name" value="P-loop containing nucleoside triphosphate hydrolases"/>
    <property type="match status" value="2"/>
</dbReference>